<accession>A0A2V5H1J3</accession>
<evidence type="ECO:0000313" key="3">
    <source>
        <dbReference type="Proteomes" id="UP000249829"/>
    </source>
</evidence>
<gene>
    <name evidence="2" type="ORF">BO99DRAFT_434494</name>
</gene>
<feature type="domain" description="2EXR" evidence="1">
    <location>
        <begin position="6"/>
        <end position="115"/>
    </location>
</feature>
<dbReference type="OMA" id="WHESNIN"/>
<reference evidence="2 3" key="1">
    <citation type="submission" date="2018-02" db="EMBL/GenBank/DDBJ databases">
        <title>The genomes of Aspergillus section Nigri reveals drivers in fungal speciation.</title>
        <authorList>
            <consortium name="DOE Joint Genome Institute"/>
            <person name="Vesth T.C."/>
            <person name="Nybo J."/>
            <person name="Theobald S."/>
            <person name="Brandl J."/>
            <person name="Frisvad J.C."/>
            <person name="Nielsen K.F."/>
            <person name="Lyhne E.K."/>
            <person name="Kogle M.E."/>
            <person name="Kuo A."/>
            <person name="Riley R."/>
            <person name="Clum A."/>
            <person name="Nolan M."/>
            <person name="Lipzen A."/>
            <person name="Salamov A."/>
            <person name="Henrissat B."/>
            <person name="Wiebenga A."/>
            <person name="De vries R.P."/>
            <person name="Grigoriev I.V."/>
            <person name="Mortensen U.H."/>
            <person name="Andersen M.R."/>
            <person name="Baker S.E."/>
        </authorList>
    </citation>
    <scope>NUCLEOTIDE SEQUENCE [LARGE SCALE GENOMIC DNA]</scope>
    <source>
        <strain evidence="2 3">CBS 115571</strain>
    </source>
</reference>
<evidence type="ECO:0000313" key="2">
    <source>
        <dbReference type="EMBL" id="PYI17431.1"/>
    </source>
</evidence>
<organism evidence="2 3">
    <name type="scientific">Aspergillus violaceofuscus (strain CBS 115571)</name>
    <dbReference type="NCBI Taxonomy" id="1450538"/>
    <lineage>
        <taxon>Eukaryota</taxon>
        <taxon>Fungi</taxon>
        <taxon>Dikarya</taxon>
        <taxon>Ascomycota</taxon>
        <taxon>Pezizomycotina</taxon>
        <taxon>Eurotiomycetes</taxon>
        <taxon>Eurotiomycetidae</taxon>
        <taxon>Eurotiales</taxon>
        <taxon>Aspergillaceae</taxon>
        <taxon>Aspergillus</taxon>
    </lineage>
</organism>
<dbReference type="EMBL" id="KZ825156">
    <property type="protein sequence ID" value="PYI17431.1"/>
    <property type="molecule type" value="Genomic_DNA"/>
</dbReference>
<dbReference type="InterPro" id="IPR045518">
    <property type="entry name" value="2EXR"/>
</dbReference>
<evidence type="ECO:0000259" key="1">
    <source>
        <dbReference type="Pfam" id="PF20150"/>
    </source>
</evidence>
<dbReference type="Pfam" id="PF20150">
    <property type="entry name" value="2EXR"/>
    <property type="match status" value="1"/>
</dbReference>
<protein>
    <recommendedName>
        <fullName evidence="1">2EXR domain-containing protein</fullName>
    </recommendedName>
</protein>
<dbReference type="Proteomes" id="UP000249829">
    <property type="component" value="Unassembled WGS sequence"/>
</dbReference>
<proteinExistence type="predicted"/>
<dbReference type="AlphaFoldDB" id="A0A2V5H1J3"/>
<name>A0A2V5H1J3_ASPV1</name>
<keyword evidence="3" id="KW-1185">Reference proteome</keyword>
<sequence>MTPNTFPQFAKLPTELRSMIWEFALPDKPIGPFLYPYKPGYWSPRRLSAIGDRDDYSDLAHRLVDPVQFSMPLLLVNRQARAIAESWMDENGVQIRYYKDTELLVSVYAFHPQHDALYVSSENWEPFLSEMRSLYDKGYELPRLADILLGVQRLAVPLSVLQAHEDTFPYVVNICPFIRKIFVVANLRPDFLFAGGDDSNLHARWELRKTEVARLWGPGLNRSWCGFTRGYGPGGYVADLIDRGADGLQEMFEDWDPERREGKRYVLRAVYAVRNEHQ</sequence>